<dbReference type="EMBL" id="JAQQWE010000004">
    <property type="protein sequence ID" value="KAK7955645.1"/>
    <property type="molecule type" value="Genomic_DNA"/>
</dbReference>
<comment type="similarity">
    <text evidence="1">Belongs to the NtaA/SnaA/DszA monooxygenase family.</text>
</comment>
<evidence type="ECO:0000256" key="1">
    <source>
        <dbReference type="ARBA" id="ARBA00033748"/>
    </source>
</evidence>
<dbReference type="RefSeq" id="XP_066700951.1">
    <property type="nucleotide sequence ID" value="XM_066841089.1"/>
</dbReference>
<accession>A0ABR1QG80</accession>
<evidence type="ECO:0000259" key="3">
    <source>
        <dbReference type="Pfam" id="PF00296"/>
    </source>
</evidence>
<evidence type="ECO:0000313" key="4">
    <source>
        <dbReference type="EMBL" id="KAK7955645.1"/>
    </source>
</evidence>
<dbReference type="NCBIfam" id="TIGR03860">
    <property type="entry name" value="FMN_nitrolo"/>
    <property type="match status" value="1"/>
</dbReference>
<gene>
    <name evidence="4" type="ORF">PG986_004867</name>
</gene>
<dbReference type="Pfam" id="PF00296">
    <property type="entry name" value="Bac_luciferase"/>
    <property type="match status" value="1"/>
</dbReference>
<dbReference type="InterPro" id="IPR051260">
    <property type="entry name" value="Diverse_substr_monoxygenases"/>
</dbReference>
<protein>
    <recommendedName>
        <fullName evidence="3">Luciferase-like domain-containing protein</fullName>
    </recommendedName>
</protein>
<dbReference type="PANTHER" id="PTHR30011:SF30">
    <property type="entry name" value="XENOBIOTIC COMPOUND MONOOXYGENASE, DSZA FAMILY (AFU_ORTHOLOGUE AFUA_6G01920)"/>
    <property type="match status" value="1"/>
</dbReference>
<organism evidence="4 5">
    <name type="scientific">Apiospora aurea</name>
    <dbReference type="NCBI Taxonomy" id="335848"/>
    <lineage>
        <taxon>Eukaryota</taxon>
        <taxon>Fungi</taxon>
        <taxon>Dikarya</taxon>
        <taxon>Ascomycota</taxon>
        <taxon>Pezizomycotina</taxon>
        <taxon>Sordariomycetes</taxon>
        <taxon>Xylariomycetidae</taxon>
        <taxon>Amphisphaeriales</taxon>
        <taxon>Apiosporaceae</taxon>
        <taxon>Apiospora</taxon>
    </lineage>
</organism>
<evidence type="ECO:0000256" key="2">
    <source>
        <dbReference type="SAM" id="MobiDB-lite"/>
    </source>
</evidence>
<dbReference type="Proteomes" id="UP001391051">
    <property type="component" value="Unassembled WGS sequence"/>
</dbReference>
<feature type="region of interest" description="Disordered" evidence="2">
    <location>
        <begin position="461"/>
        <end position="503"/>
    </location>
</feature>
<dbReference type="PANTHER" id="PTHR30011">
    <property type="entry name" value="ALKANESULFONATE MONOOXYGENASE-RELATED"/>
    <property type="match status" value="1"/>
</dbReference>
<dbReference type="GeneID" id="92074151"/>
<name>A0ABR1QG80_9PEZI</name>
<dbReference type="InterPro" id="IPR011251">
    <property type="entry name" value="Luciferase-like_dom"/>
</dbReference>
<keyword evidence="5" id="KW-1185">Reference proteome</keyword>
<evidence type="ECO:0000313" key="5">
    <source>
        <dbReference type="Proteomes" id="UP001391051"/>
    </source>
</evidence>
<reference evidence="4 5" key="1">
    <citation type="submission" date="2023-01" db="EMBL/GenBank/DDBJ databases">
        <title>Analysis of 21 Apiospora genomes using comparative genomics revels a genus with tremendous synthesis potential of carbohydrate active enzymes and secondary metabolites.</title>
        <authorList>
            <person name="Sorensen T."/>
        </authorList>
    </citation>
    <scope>NUCLEOTIDE SEQUENCE [LARGE SCALE GENOMIC DNA]</scope>
    <source>
        <strain evidence="4 5">CBS 24483</strain>
    </source>
</reference>
<dbReference type="SUPFAM" id="SSF51679">
    <property type="entry name" value="Bacterial luciferase-like"/>
    <property type="match status" value="1"/>
</dbReference>
<comment type="caution">
    <text evidence="4">The sequence shown here is derived from an EMBL/GenBank/DDBJ whole genome shotgun (WGS) entry which is preliminary data.</text>
</comment>
<sequence>MATEDANNVGSHAEAPKKKILLNAFYMSTVGHLSPGQWKDPTDKSATKRNLKYWIELVQLLERGGINALFLADTYGGYDTYEGSLDNCIRRAAQWPMTESHHREFPKLCTLVHYGAMAAATKNLSFAITASTSFEPPFLLAKRFSTLDHFTGGRFGWNIITSWKKAAFKAIGIDTPIEHDQRYAQADEYLRVLYKLWEGSWADDAISPDPEHDSYADPDKIRTIKHQGKYFSLDTRHIVDPSPQRTPFLFQAGTSPAGSEFAATHAEAIFVSAHSPAVLRPKVDKIRQLAAAQGRDPRSVKFFATFTPVLGATDAEAAARHAELKEYASVVGGLVLMSGWTGIDLSALPLDHEITAADSAEIHKVTSILEAFTATSDKIPKWTPRIIAEQASIGGLGPTSVGSPATVADEMERWIEEGDLDGFNIGYVTTPGSFEDVVDLLVPELQRRGIYPDIPRNDQHLTARERVYGEGQSGLRDDHPGSKYKYPVYKEEPPYSPESPAAA</sequence>
<proteinExistence type="inferred from homology"/>
<dbReference type="PIRSF" id="PIRSF000337">
    <property type="entry name" value="NTA_MOA"/>
    <property type="match status" value="1"/>
</dbReference>
<dbReference type="Gene3D" id="3.20.20.30">
    <property type="entry name" value="Luciferase-like domain"/>
    <property type="match status" value="1"/>
</dbReference>
<feature type="domain" description="Luciferase-like" evidence="3">
    <location>
        <begin position="45"/>
        <end position="417"/>
    </location>
</feature>
<dbReference type="InterPro" id="IPR036661">
    <property type="entry name" value="Luciferase-like_sf"/>
</dbReference>
<dbReference type="InterPro" id="IPR016215">
    <property type="entry name" value="NTA_MOA"/>
</dbReference>